<feature type="signal peptide" evidence="1">
    <location>
        <begin position="1"/>
        <end position="21"/>
    </location>
</feature>
<dbReference type="InterPro" id="IPR046144">
    <property type="entry name" value="DUF6146"/>
</dbReference>
<dbReference type="Pfam" id="PF19643">
    <property type="entry name" value="DUF6146"/>
    <property type="match status" value="1"/>
</dbReference>
<reference evidence="2 3" key="1">
    <citation type="submission" date="2016-10" db="EMBL/GenBank/DDBJ databases">
        <authorList>
            <person name="de Groot N.N."/>
        </authorList>
    </citation>
    <scope>NUCLEOTIDE SEQUENCE [LARGE SCALE GENOMIC DNA]</scope>
    <source>
        <strain evidence="2 3">DSM 23581</strain>
    </source>
</reference>
<keyword evidence="3" id="KW-1185">Reference proteome</keyword>
<accession>A0A1H3ZI70</accession>
<protein>
    <recommendedName>
        <fullName evidence="4">Lipoprotein</fullName>
    </recommendedName>
</protein>
<organism evidence="2 3">
    <name type="scientific">Psychroflexus halocasei</name>
    <dbReference type="NCBI Taxonomy" id="908615"/>
    <lineage>
        <taxon>Bacteria</taxon>
        <taxon>Pseudomonadati</taxon>
        <taxon>Bacteroidota</taxon>
        <taxon>Flavobacteriia</taxon>
        <taxon>Flavobacteriales</taxon>
        <taxon>Flavobacteriaceae</taxon>
        <taxon>Psychroflexus</taxon>
    </lineage>
</organism>
<feature type="chain" id="PRO_5011644932" description="Lipoprotein" evidence="1">
    <location>
        <begin position="22"/>
        <end position="134"/>
    </location>
</feature>
<evidence type="ECO:0000313" key="3">
    <source>
        <dbReference type="Proteomes" id="UP000198820"/>
    </source>
</evidence>
<evidence type="ECO:0000256" key="1">
    <source>
        <dbReference type="SAM" id="SignalP"/>
    </source>
</evidence>
<dbReference type="Proteomes" id="UP000198820">
    <property type="component" value="Unassembled WGS sequence"/>
</dbReference>
<gene>
    <name evidence="2" type="ORF">SAMN05421540_10480</name>
</gene>
<dbReference type="STRING" id="908615.SAMN05421540_10480"/>
<keyword evidence="1" id="KW-0732">Signal</keyword>
<dbReference type="RefSeq" id="WP_093241441.1">
    <property type="nucleotide sequence ID" value="NZ_FNQF01000004.1"/>
</dbReference>
<evidence type="ECO:0000313" key="2">
    <source>
        <dbReference type="EMBL" id="SEA23121.1"/>
    </source>
</evidence>
<name>A0A1H3ZI70_9FLAO</name>
<sequence length="134" mass="16168">MRIFVIIFLFMILGVASCSTSKTVNNQSSQSDTQINGDTIRIANDSLEYEVIVFEPGFESWLQTQKPRGYYSKSYLEQRNQYNVIIYNSRVYSRPRLYPQEIDYQPHIDYGYEVNYMLYHYFLFFEQKYNQKLR</sequence>
<proteinExistence type="predicted"/>
<dbReference type="AlphaFoldDB" id="A0A1H3ZI70"/>
<dbReference type="PROSITE" id="PS51257">
    <property type="entry name" value="PROKAR_LIPOPROTEIN"/>
    <property type="match status" value="1"/>
</dbReference>
<dbReference type="EMBL" id="FNQF01000004">
    <property type="protein sequence ID" value="SEA23121.1"/>
    <property type="molecule type" value="Genomic_DNA"/>
</dbReference>
<evidence type="ECO:0008006" key="4">
    <source>
        <dbReference type="Google" id="ProtNLM"/>
    </source>
</evidence>